<evidence type="ECO:0000259" key="1">
    <source>
        <dbReference type="Pfam" id="PF01636"/>
    </source>
</evidence>
<keyword evidence="3" id="KW-1185">Reference proteome</keyword>
<evidence type="ECO:0000313" key="3">
    <source>
        <dbReference type="Proteomes" id="UP001208041"/>
    </source>
</evidence>
<dbReference type="Gene3D" id="3.90.1200.10">
    <property type="match status" value="1"/>
</dbReference>
<protein>
    <submittedName>
        <fullName evidence="2">Phosphotransferase</fullName>
    </submittedName>
</protein>
<dbReference type="Proteomes" id="UP001208041">
    <property type="component" value="Unassembled WGS sequence"/>
</dbReference>
<proteinExistence type="predicted"/>
<gene>
    <name evidence="2" type="ORF">OH136_06455</name>
</gene>
<name>A0AAE3IZY7_9RHOB</name>
<reference evidence="2" key="1">
    <citation type="submission" date="2022-10" db="EMBL/GenBank/DDBJ databases">
        <authorList>
            <person name="Yue Y."/>
        </authorList>
    </citation>
    <scope>NUCLEOTIDE SEQUENCE</scope>
    <source>
        <strain evidence="2">Z654</strain>
    </source>
</reference>
<dbReference type="InterPro" id="IPR011009">
    <property type="entry name" value="Kinase-like_dom_sf"/>
</dbReference>
<dbReference type="Pfam" id="PF01636">
    <property type="entry name" value="APH"/>
    <property type="match status" value="1"/>
</dbReference>
<dbReference type="InterPro" id="IPR002575">
    <property type="entry name" value="Aminoglycoside_PTrfase"/>
</dbReference>
<dbReference type="AlphaFoldDB" id="A0AAE3IZY7"/>
<organism evidence="2 3">
    <name type="scientific">Halocynthiibacter halioticoli</name>
    <dbReference type="NCBI Taxonomy" id="2986804"/>
    <lineage>
        <taxon>Bacteria</taxon>
        <taxon>Pseudomonadati</taxon>
        <taxon>Pseudomonadota</taxon>
        <taxon>Alphaproteobacteria</taxon>
        <taxon>Rhodobacterales</taxon>
        <taxon>Paracoccaceae</taxon>
        <taxon>Halocynthiibacter</taxon>
    </lineage>
</organism>
<comment type="caution">
    <text evidence="2">The sequence shown here is derived from an EMBL/GenBank/DDBJ whole genome shotgun (WGS) entry which is preliminary data.</text>
</comment>
<dbReference type="SUPFAM" id="SSF56112">
    <property type="entry name" value="Protein kinase-like (PK-like)"/>
    <property type="match status" value="1"/>
</dbReference>
<dbReference type="RefSeq" id="WP_263953012.1">
    <property type="nucleotide sequence ID" value="NZ_JAOYFC010000001.1"/>
</dbReference>
<dbReference type="EMBL" id="JAOYFC010000001">
    <property type="protein sequence ID" value="MCV6824195.1"/>
    <property type="molecule type" value="Genomic_DNA"/>
</dbReference>
<sequence>MSGKTASNRPDLSEFGQIEILRPLKGSTRSCVYLATDGKNQLVAKSTTEPQDSLEWLQEAKRHAESVGFITPRSYRTRGGTLAQDGWTLESFEFGTPYPTSSLPDLASSMREFRAAAASMPQRPGCLASCDYLYQDKGPDIDFSNLPDEIAAAARTAWENFCTNPLEVIHGDLGAGNILMTGSGRAVLIDWDEARRDIALFDEFPLLPFDRTTKNEQRAYYAWEAASGWDKEPDYARRMADLLLALS</sequence>
<evidence type="ECO:0000313" key="2">
    <source>
        <dbReference type="EMBL" id="MCV6824195.1"/>
    </source>
</evidence>
<accession>A0AAE3IZY7</accession>
<feature type="domain" description="Aminoglycoside phosphotransferase" evidence="1">
    <location>
        <begin position="146"/>
        <end position="229"/>
    </location>
</feature>